<sequence>MSETESNTDRTSVMTYVSPAQKQEWVTHAETLNMSQSEFVRTMVQAGRRDFTVPDRSSITTETASQNTDSTNTNTNNSANTQTNSLRARVIDALTADTYHEWDELLAIVSENIEERLDKTLAELQEASVITYSGRHGGYTLREDADMIDNADTEILSGGES</sequence>
<dbReference type="EMBL" id="FR746099">
    <property type="protein sequence ID" value="CCC40731.1"/>
    <property type="molecule type" value="Genomic_DNA"/>
</dbReference>
<dbReference type="GeneID" id="12447703"/>
<dbReference type="AlphaFoldDB" id="G0LLC5"/>
<feature type="compositionally biased region" description="Low complexity" evidence="1">
    <location>
        <begin position="63"/>
        <end position="81"/>
    </location>
</feature>
<evidence type="ECO:0000313" key="3">
    <source>
        <dbReference type="Proteomes" id="UP000007954"/>
    </source>
</evidence>
<accession>G0LLC5</accession>
<protein>
    <submittedName>
        <fullName evidence="2">Uncharacterized protein</fullName>
    </submittedName>
</protein>
<name>G0LLC5_HALWC</name>
<evidence type="ECO:0000256" key="1">
    <source>
        <dbReference type="SAM" id="MobiDB-lite"/>
    </source>
</evidence>
<dbReference type="KEGG" id="hwc:Hqrw_2927"/>
<organism evidence="2 3">
    <name type="scientific">Haloquadratum walsbyi (strain DSM 16854 / JCM 12705 / C23)</name>
    <dbReference type="NCBI Taxonomy" id="768065"/>
    <lineage>
        <taxon>Archaea</taxon>
        <taxon>Methanobacteriati</taxon>
        <taxon>Methanobacteriota</taxon>
        <taxon>Stenosarchaea group</taxon>
        <taxon>Halobacteria</taxon>
        <taxon>Halobacteriales</taxon>
        <taxon>Haloferacaceae</taxon>
        <taxon>Haloquadratum</taxon>
    </lineage>
</organism>
<dbReference type="OrthoDB" id="210343at2157"/>
<gene>
    <name evidence="2" type="ordered locus">Hqrw_2927</name>
</gene>
<dbReference type="HOGENOM" id="CLU_159080_0_0_2"/>
<dbReference type="Pfam" id="PF19121">
    <property type="entry name" value="DUF5805"/>
    <property type="match status" value="1"/>
</dbReference>
<evidence type="ECO:0000313" key="2">
    <source>
        <dbReference type="EMBL" id="CCC40731.1"/>
    </source>
</evidence>
<reference evidence="2 3" key="1">
    <citation type="journal article" date="2011" name="PLoS ONE">
        <title>Haloquadratum walsbyi: limited diversity in a global pond.</title>
        <authorList>
            <person name="Dyall-Smith M."/>
            <person name="Pfeiffer F."/>
            <person name="Klee K."/>
            <person name="Palm P."/>
            <person name="Gross K."/>
            <person name="Schuster S.C."/>
            <person name="Rampp M."/>
            <person name="Oesterhelt D."/>
        </authorList>
    </citation>
    <scope>NUCLEOTIDE SEQUENCE [LARGE SCALE GENOMIC DNA]</scope>
    <source>
        <strain evidence="3">DSM 16854 / JCM 12705 / C23</strain>
    </source>
</reference>
<feature type="region of interest" description="Disordered" evidence="1">
    <location>
        <begin position="51"/>
        <end position="81"/>
    </location>
</feature>
<dbReference type="InterPro" id="IPR043828">
    <property type="entry name" value="DUF5805"/>
</dbReference>
<dbReference type="RefSeq" id="WP_014556276.1">
    <property type="nucleotide sequence ID" value="NC_017459.1"/>
</dbReference>
<proteinExistence type="predicted"/>
<dbReference type="Proteomes" id="UP000007954">
    <property type="component" value="Chromosome"/>
</dbReference>